<protein>
    <submittedName>
        <fullName evidence="2">Uncharacterized protein</fullName>
    </submittedName>
</protein>
<sequence>MISSKNTGTPKPSKKKDQNFQEVMQRKTRKSQSRESVRTPFESRILKKLFLENRVDIQEH</sequence>
<proteinExistence type="predicted"/>
<reference evidence="2" key="1">
    <citation type="submission" date="2022-11" db="EMBL/GenBank/DDBJ databases">
        <authorList>
            <person name="Hyden B.L."/>
            <person name="Feng K."/>
            <person name="Yates T."/>
            <person name="Jawdy S."/>
            <person name="Smart L.B."/>
            <person name="Muchero W."/>
        </authorList>
    </citation>
    <scope>NUCLEOTIDE SEQUENCE</scope>
    <source>
        <tissue evidence="2">Shoot tip</tissue>
    </source>
</reference>
<organism evidence="2 3">
    <name type="scientific">Salix purpurea</name>
    <name type="common">Purple osier willow</name>
    <dbReference type="NCBI Taxonomy" id="77065"/>
    <lineage>
        <taxon>Eukaryota</taxon>
        <taxon>Viridiplantae</taxon>
        <taxon>Streptophyta</taxon>
        <taxon>Embryophyta</taxon>
        <taxon>Tracheophyta</taxon>
        <taxon>Spermatophyta</taxon>
        <taxon>Magnoliopsida</taxon>
        <taxon>eudicotyledons</taxon>
        <taxon>Gunneridae</taxon>
        <taxon>Pentapetalae</taxon>
        <taxon>rosids</taxon>
        <taxon>fabids</taxon>
        <taxon>Malpighiales</taxon>
        <taxon>Salicaceae</taxon>
        <taxon>Saliceae</taxon>
        <taxon>Salix</taxon>
    </lineage>
</organism>
<feature type="region of interest" description="Disordered" evidence="1">
    <location>
        <begin position="1"/>
        <end position="39"/>
    </location>
</feature>
<dbReference type="Proteomes" id="UP001151532">
    <property type="component" value="Chromosome 19"/>
</dbReference>
<name>A0A9Q0VBW2_SALPP</name>
<evidence type="ECO:0000313" key="3">
    <source>
        <dbReference type="Proteomes" id="UP001151532"/>
    </source>
</evidence>
<keyword evidence="3" id="KW-1185">Reference proteome</keyword>
<reference evidence="2" key="2">
    <citation type="journal article" date="2023" name="Int. J. Mol. Sci.">
        <title>De Novo Assembly and Annotation of 11 Diverse Shrub Willow (Salix) Genomes Reveals Novel Gene Organization in Sex-Linked Regions.</title>
        <authorList>
            <person name="Hyden B."/>
            <person name="Feng K."/>
            <person name="Yates T.B."/>
            <person name="Jawdy S."/>
            <person name="Cereghino C."/>
            <person name="Smart L.B."/>
            <person name="Muchero W."/>
        </authorList>
    </citation>
    <scope>NUCLEOTIDE SEQUENCE</scope>
    <source>
        <tissue evidence="2">Shoot tip</tissue>
    </source>
</reference>
<accession>A0A9Q0VBW2</accession>
<evidence type="ECO:0000313" key="2">
    <source>
        <dbReference type="EMBL" id="KAJ6744790.1"/>
    </source>
</evidence>
<gene>
    <name evidence="2" type="ORF">OIU79_031007</name>
</gene>
<dbReference type="EMBL" id="JAPFFK010000009">
    <property type="protein sequence ID" value="KAJ6744790.1"/>
    <property type="molecule type" value="Genomic_DNA"/>
</dbReference>
<feature type="compositionally biased region" description="Polar residues" evidence="1">
    <location>
        <begin position="1"/>
        <end position="10"/>
    </location>
</feature>
<dbReference type="AlphaFoldDB" id="A0A9Q0VBW2"/>
<evidence type="ECO:0000256" key="1">
    <source>
        <dbReference type="SAM" id="MobiDB-lite"/>
    </source>
</evidence>
<comment type="caution">
    <text evidence="2">The sequence shown here is derived from an EMBL/GenBank/DDBJ whole genome shotgun (WGS) entry which is preliminary data.</text>
</comment>